<dbReference type="InterPro" id="IPR036612">
    <property type="entry name" value="KH_dom_type_1_sf"/>
</dbReference>
<feature type="domain" description="K Homology" evidence="4">
    <location>
        <begin position="87"/>
        <end position="157"/>
    </location>
</feature>
<evidence type="ECO:0000256" key="2">
    <source>
        <dbReference type="PROSITE-ProRule" id="PRU00117"/>
    </source>
</evidence>
<feature type="region of interest" description="Disordered" evidence="3">
    <location>
        <begin position="28"/>
        <end position="75"/>
    </location>
</feature>
<dbReference type="GO" id="GO:0003723">
    <property type="term" value="F:RNA binding"/>
    <property type="evidence" value="ECO:0007669"/>
    <property type="project" value="UniProtKB-UniRule"/>
</dbReference>
<keyword evidence="6" id="KW-1185">Reference proteome</keyword>
<feature type="region of interest" description="Disordered" evidence="3">
    <location>
        <begin position="223"/>
        <end position="294"/>
    </location>
</feature>
<name>A0A0C9UZ15_SPHS4</name>
<gene>
    <name evidence="5" type="ORF">M422DRAFT_263482</name>
</gene>
<evidence type="ECO:0000313" key="5">
    <source>
        <dbReference type="EMBL" id="KIJ34512.1"/>
    </source>
</evidence>
<sequence>MAYEKLAEILANLVVELKEVKARLHKLESSPTLPAKPAAPSSLAHTSSVGSYPRKGQLAAPTSTPTKGSSTTALPGINSLSSKAAFEKTVITLSIPDEQVGHVVGKSGAGLRQIHEVSKAKISVAPPSDTSGLRSVTIRGSAREVGDAISAIGKCLAHRRIRKSREKKQKKAEDSSQPHVVLHVQSSPIPISSPPVRTPSIKITPPVKTPDKTPSPVSVVHVPKSVASKAPTPMSITSPTPGTQPRTSSPGSPMEIDSVGQEYSYPGPVKPRPGLQTARRARPYFRGSCRSLGQ</sequence>
<dbReference type="CDD" id="cd00105">
    <property type="entry name" value="KH-I"/>
    <property type="match status" value="1"/>
</dbReference>
<dbReference type="OrthoDB" id="3056080at2759"/>
<dbReference type="PANTHER" id="PTHR10288">
    <property type="entry name" value="KH DOMAIN CONTAINING RNA BINDING PROTEIN"/>
    <property type="match status" value="1"/>
</dbReference>
<feature type="compositionally biased region" description="Low complexity" evidence="3">
    <location>
        <begin position="29"/>
        <end position="44"/>
    </location>
</feature>
<dbReference type="HOGENOM" id="CLU_947212_0_0_1"/>
<dbReference type="Pfam" id="PF00013">
    <property type="entry name" value="KH_1"/>
    <property type="match status" value="1"/>
</dbReference>
<feature type="compositionally biased region" description="Low complexity" evidence="3">
    <location>
        <begin position="59"/>
        <end position="73"/>
    </location>
</feature>
<dbReference type="Gene3D" id="3.30.1370.10">
    <property type="entry name" value="K Homology domain, type 1"/>
    <property type="match status" value="1"/>
</dbReference>
<reference evidence="5 6" key="1">
    <citation type="submission" date="2014-06" db="EMBL/GenBank/DDBJ databases">
        <title>Evolutionary Origins and Diversification of the Mycorrhizal Mutualists.</title>
        <authorList>
            <consortium name="DOE Joint Genome Institute"/>
            <consortium name="Mycorrhizal Genomics Consortium"/>
            <person name="Kohler A."/>
            <person name="Kuo A."/>
            <person name="Nagy L.G."/>
            <person name="Floudas D."/>
            <person name="Copeland A."/>
            <person name="Barry K.W."/>
            <person name="Cichocki N."/>
            <person name="Veneault-Fourrey C."/>
            <person name="LaButti K."/>
            <person name="Lindquist E.A."/>
            <person name="Lipzen A."/>
            <person name="Lundell T."/>
            <person name="Morin E."/>
            <person name="Murat C."/>
            <person name="Riley R."/>
            <person name="Ohm R."/>
            <person name="Sun H."/>
            <person name="Tunlid A."/>
            <person name="Henrissat B."/>
            <person name="Grigoriev I.V."/>
            <person name="Hibbett D.S."/>
            <person name="Martin F."/>
        </authorList>
    </citation>
    <scope>NUCLEOTIDE SEQUENCE [LARGE SCALE GENOMIC DNA]</scope>
    <source>
        <strain evidence="5 6">SS14</strain>
    </source>
</reference>
<dbReference type="PROSITE" id="PS50084">
    <property type="entry name" value="KH_TYPE_1"/>
    <property type="match status" value="1"/>
</dbReference>
<proteinExistence type="predicted"/>
<feature type="compositionally biased region" description="Basic residues" evidence="3">
    <location>
        <begin position="160"/>
        <end position="170"/>
    </location>
</feature>
<evidence type="ECO:0000256" key="3">
    <source>
        <dbReference type="SAM" id="MobiDB-lite"/>
    </source>
</evidence>
<keyword evidence="1" id="KW-0677">Repeat</keyword>
<evidence type="ECO:0000259" key="4">
    <source>
        <dbReference type="SMART" id="SM00322"/>
    </source>
</evidence>
<dbReference type="Proteomes" id="UP000054279">
    <property type="component" value="Unassembled WGS sequence"/>
</dbReference>
<dbReference type="InterPro" id="IPR004088">
    <property type="entry name" value="KH_dom_type_1"/>
</dbReference>
<dbReference type="InterPro" id="IPR004087">
    <property type="entry name" value="KH_dom"/>
</dbReference>
<dbReference type="SUPFAM" id="SSF54791">
    <property type="entry name" value="Eukaryotic type KH-domain (KH-domain type I)"/>
    <property type="match status" value="1"/>
</dbReference>
<dbReference type="SMART" id="SM00322">
    <property type="entry name" value="KH"/>
    <property type="match status" value="1"/>
</dbReference>
<evidence type="ECO:0000256" key="1">
    <source>
        <dbReference type="ARBA" id="ARBA00022737"/>
    </source>
</evidence>
<feature type="region of interest" description="Disordered" evidence="3">
    <location>
        <begin position="160"/>
        <end position="179"/>
    </location>
</feature>
<protein>
    <recommendedName>
        <fullName evidence="4">K Homology domain-containing protein</fullName>
    </recommendedName>
</protein>
<organism evidence="5 6">
    <name type="scientific">Sphaerobolus stellatus (strain SS14)</name>
    <dbReference type="NCBI Taxonomy" id="990650"/>
    <lineage>
        <taxon>Eukaryota</taxon>
        <taxon>Fungi</taxon>
        <taxon>Dikarya</taxon>
        <taxon>Basidiomycota</taxon>
        <taxon>Agaricomycotina</taxon>
        <taxon>Agaricomycetes</taxon>
        <taxon>Phallomycetidae</taxon>
        <taxon>Geastrales</taxon>
        <taxon>Sphaerobolaceae</taxon>
        <taxon>Sphaerobolus</taxon>
    </lineage>
</organism>
<evidence type="ECO:0000313" key="6">
    <source>
        <dbReference type="Proteomes" id="UP000054279"/>
    </source>
</evidence>
<dbReference type="AlphaFoldDB" id="A0A0C9UZ15"/>
<feature type="compositionally biased region" description="Polar residues" evidence="3">
    <location>
        <begin position="234"/>
        <end position="251"/>
    </location>
</feature>
<accession>A0A0C9UZ15</accession>
<dbReference type="EMBL" id="KN837199">
    <property type="protein sequence ID" value="KIJ34512.1"/>
    <property type="molecule type" value="Genomic_DNA"/>
</dbReference>
<keyword evidence="2" id="KW-0694">RNA-binding</keyword>